<evidence type="ECO:0000256" key="1">
    <source>
        <dbReference type="SAM" id="SignalP"/>
    </source>
</evidence>
<dbReference type="InterPro" id="IPR012444">
    <property type="entry name" value="DUF1647"/>
</dbReference>
<dbReference type="Pfam" id="PF07801">
    <property type="entry name" value="DUF1647"/>
    <property type="match status" value="1"/>
</dbReference>
<feature type="chain" id="PRO_5030791176" description="Nucleotide-diphospho-sugar transferase domain-containing protein" evidence="1">
    <location>
        <begin position="20"/>
        <end position="419"/>
    </location>
</feature>
<gene>
    <name evidence="2" type="ORF">EGYM00163_LOCUS48279</name>
</gene>
<sequence>MACSAWFTHLLTFLLGVTAALLFTSWTQKHNSPGFISVATEYNASGVRLSGDAPLPDRHVQAHRPVPMTPPRPTRHLSDLTDPMVPISAYDDKGFLLPPSALSDFFLDIPHRFVFVTAASAKYFGWEALVMSVQHFLPEAQVVMFDLGLQLEQRRQAMGWCNATVLDFPFDKFAPHVRDLSTYAFKPLLVWWVYLQLRSSDIVFWLDARREIVGDGFSAIQSAIQRDGAWFTTAGATWPHNLTHPSACRFFNYSTCAELARNHTYARTVRAGKKAAALSSRDSPTGYGWLEADAGQNGWLVGHWAGQYLRSWAWCAGIQACIAPHGTHRRNHRQDQSSLNLLIYQPQGLYDAFVRRAPGPPAVVDGIPRFLHPEMRYWHFRNKKKKVSGAVIFIKHHTGPFNAGLVICLTNRTQAAVPV</sequence>
<dbReference type="PANTHER" id="PTHR31389">
    <property type="entry name" value="LD39211P"/>
    <property type="match status" value="1"/>
</dbReference>
<protein>
    <recommendedName>
        <fullName evidence="3">Nucleotide-diphospho-sugar transferase domain-containing protein</fullName>
    </recommendedName>
</protein>
<keyword evidence="1" id="KW-0732">Signal</keyword>
<dbReference type="PANTHER" id="PTHR31389:SF4">
    <property type="entry name" value="LD39211P"/>
    <property type="match status" value="1"/>
</dbReference>
<proteinExistence type="predicted"/>
<accession>A0A7S4LL13</accession>
<name>A0A7S4LL13_9EUGL</name>
<dbReference type="AlphaFoldDB" id="A0A7S4LL13"/>
<evidence type="ECO:0008006" key="3">
    <source>
        <dbReference type="Google" id="ProtNLM"/>
    </source>
</evidence>
<evidence type="ECO:0000313" key="2">
    <source>
        <dbReference type="EMBL" id="CAE0836910.1"/>
    </source>
</evidence>
<organism evidence="2">
    <name type="scientific">Eutreptiella gymnastica</name>
    <dbReference type="NCBI Taxonomy" id="73025"/>
    <lineage>
        <taxon>Eukaryota</taxon>
        <taxon>Discoba</taxon>
        <taxon>Euglenozoa</taxon>
        <taxon>Euglenida</taxon>
        <taxon>Spirocuta</taxon>
        <taxon>Euglenophyceae</taxon>
        <taxon>Eutreptiales</taxon>
        <taxon>Eutreptiaceae</taxon>
        <taxon>Eutreptiella</taxon>
    </lineage>
</organism>
<dbReference type="EMBL" id="HBJA01140312">
    <property type="protein sequence ID" value="CAE0836910.1"/>
    <property type="molecule type" value="Transcribed_RNA"/>
</dbReference>
<feature type="signal peptide" evidence="1">
    <location>
        <begin position="1"/>
        <end position="19"/>
    </location>
</feature>
<reference evidence="2" key="1">
    <citation type="submission" date="2021-01" db="EMBL/GenBank/DDBJ databases">
        <authorList>
            <person name="Corre E."/>
            <person name="Pelletier E."/>
            <person name="Niang G."/>
            <person name="Scheremetjew M."/>
            <person name="Finn R."/>
            <person name="Kale V."/>
            <person name="Holt S."/>
            <person name="Cochrane G."/>
            <person name="Meng A."/>
            <person name="Brown T."/>
            <person name="Cohen L."/>
        </authorList>
    </citation>
    <scope>NUCLEOTIDE SEQUENCE</scope>
    <source>
        <strain evidence="2">CCMP1594</strain>
    </source>
</reference>